<protein>
    <submittedName>
        <fullName evidence="3">Uncharacterized protein</fullName>
    </submittedName>
</protein>
<evidence type="ECO:0000313" key="4">
    <source>
        <dbReference type="Proteomes" id="UP001596391"/>
    </source>
</evidence>
<evidence type="ECO:0000256" key="1">
    <source>
        <dbReference type="SAM" id="MobiDB-lite"/>
    </source>
</evidence>
<name>A0ABW1Z8S0_9BACT</name>
<gene>
    <name evidence="3" type="ORF">ACFQBQ_09350</name>
</gene>
<keyword evidence="4" id="KW-1185">Reference proteome</keyword>
<organism evidence="3 4">
    <name type="scientific">Granulicella cerasi</name>
    <dbReference type="NCBI Taxonomy" id="741063"/>
    <lineage>
        <taxon>Bacteria</taxon>
        <taxon>Pseudomonadati</taxon>
        <taxon>Acidobacteriota</taxon>
        <taxon>Terriglobia</taxon>
        <taxon>Terriglobales</taxon>
        <taxon>Acidobacteriaceae</taxon>
        <taxon>Granulicella</taxon>
    </lineage>
</organism>
<comment type="caution">
    <text evidence="3">The sequence shown here is derived from an EMBL/GenBank/DDBJ whole genome shotgun (WGS) entry which is preliminary data.</text>
</comment>
<dbReference type="EMBL" id="JBHSWI010000001">
    <property type="protein sequence ID" value="MFC6645781.1"/>
    <property type="molecule type" value="Genomic_DNA"/>
</dbReference>
<proteinExistence type="predicted"/>
<keyword evidence="2" id="KW-0732">Signal</keyword>
<evidence type="ECO:0000256" key="2">
    <source>
        <dbReference type="SAM" id="SignalP"/>
    </source>
</evidence>
<feature type="chain" id="PRO_5046792980" evidence="2">
    <location>
        <begin position="19"/>
        <end position="247"/>
    </location>
</feature>
<reference evidence="4" key="1">
    <citation type="journal article" date="2019" name="Int. J. Syst. Evol. Microbiol.">
        <title>The Global Catalogue of Microorganisms (GCM) 10K type strain sequencing project: providing services to taxonomists for standard genome sequencing and annotation.</title>
        <authorList>
            <consortium name="The Broad Institute Genomics Platform"/>
            <consortium name="The Broad Institute Genome Sequencing Center for Infectious Disease"/>
            <person name="Wu L."/>
            <person name="Ma J."/>
        </authorList>
    </citation>
    <scope>NUCLEOTIDE SEQUENCE [LARGE SCALE GENOMIC DNA]</scope>
    <source>
        <strain evidence="4">CGMCC 1.16026</strain>
    </source>
</reference>
<feature type="region of interest" description="Disordered" evidence="1">
    <location>
        <begin position="20"/>
        <end position="39"/>
    </location>
</feature>
<feature type="signal peptide" evidence="2">
    <location>
        <begin position="1"/>
        <end position="18"/>
    </location>
</feature>
<dbReference type="Proteomes" id="UP001596391">
    <property type="component" value="Unassembled WGS sequence"/>
</dbReference>
<evidence type="ECO:0000313" key="3">
    <source>
        <dbReference type="EMBL" id="MFC6645781.1"/>
    </source>
</evidence>
<accession>A0ABW1Z8S0</accession>
<sequence length="247" mass="26782">MMLALSVLLFAFAQQPAAAPAPPPQTAVSHASANAAGTPSAPVFGPSHVVLEDGDLSFDLPDGVRSRTDLVERWNKESKDKSKSGNPCTEVRLIAYDTLSVRRVQVYRYNAECLNQHPVSLSKTRSTAQSLLRAMLRNLGTEAMASPMDYTLDDRTAATTVGNVYALASHGILFGESTCFPTKDDLTCMVFISYNAARARTLAAMPIRFGNHKPVAAIPDDVSRFTALPTNTFHDDRRGVEFTYPGS</sequence>
<feature type="compositionally biased region" description="Polar residues" evidence="1">
    <location>
        <begin position="26"/>
        <end position="37"/>
    </location>
</feature>
<dbReference type="RefSeq" id="WP_263369497.1">
    <property type="nucleotide sequence ID" value="NZ_JAGSYD010000001.1"/>
</dbReference>